<sequence length="1302" mass="143784">GCKGISIHGNISNAFDMDGEMTDIGSDTFCTPQVKLILRQITLSRETVSDTSGTVQQPICNPYLCCKLADICFVATEVSDNRPEVFINPGCGRLLYFSLPYFVYGYDKFNATHVYHLDDYYSAMDCRVAFTQQDFVGTLQLMGTPQFFVEGVCQSVKVKEDAYSKFEDLFVLDDKSTATLNDSDLEILNPVIEPTDSNTLDEDKTLESKINKISFFFNQFDPYLATSTTIQINNYQTIYAESCITQNIGKVVIKSQYLSPQLTPRANLKPKGRTTTQNLYNPQFSNSNADSKKQAGDLFTPLISLSGNGNMTVEWMNIWHFSQDTDEPLIYIQQLALLQLNSVVFMKSNLTVDNTSSTASQQQANIDTKKSPFIYAVNGGIIMNSTQITAIQLDNVPAIQLFAISQRDSIDSGDIGFEYDDLTSTGVSMIESVGYDVTIIDSILQGTDFTIIDTSNKTDTQNGSTKMQTKKMKNSKIFIDSQSSYHKNADNTTAKNQTQIPSQDLLIVDEGDPTCSWSTSSIKFKEGKLNIQGNTKLIDLGIGVLHIGVQSEVQIDSSVIFEGNTQYRNTDGSIHGAQRKNILCYGDINTELKDIAYEEELDQSNSQNAGTGGINYEGLWILNDEFCDIQLDGGDNVKSLFFEPKLTGVSGSENKKKTGMNFKISGSNLVKCSSIWLEITNAAANTSQNTSQTNSTTTAKETQDDYIQKYSINIESKCLRVLLENANPAVQQWKNDETEISFSDMPYDGYVYGKGRTMHVRLRFSDGKPDSIIKMKERILRLQQAQNQTEQKMNKDYILNEEEVDQDQVAEQEFFTLLQRSTEIVGLVIGILFVVVVGITALIVCIQTRRHSLESRVKDYQKEQEKQMKELEKKDKEIKEKQQKEIENKLKEQKEIEMKEIQNQVIQNKVAVIQSQLVQGALAAGTAGALLGSTQTNAQNIVSQTVTLPPQQQTSLTGNGGVYTYPPDAWQSGQQQFNQTTGAIISNIQPAQINISNNLNPTNQTETPVTAQQLMDQVAAAAASSQLAQFPSDLPLNNQISTRSTNESDVLKVMMNNNSNNLSDTNLQAKQQAASVALQQSADEKSLKPIMTVVTGNVGNIAQYQFADTYNAIPDQIPSSTAFASQLMEQMSAVSGVKATIPQQSPSSNNLDQFVQTKQTIVSKNIQQATAQVQNDILNNTNNSVTNNIQSAQDYANDIAPYLPQVVQTQSISIQPVTISKPPSDTIIQQQQQQQLVKEQLSMTSGSSQSSLAKLTQPTTKQGSNIKPRVQRKKLNAQSSQSALPPTSLNGNQSSSTGNDGV</sequence>
<reference evidence="4 5" key="1">
    <citation type="submission" date="2019-03" db="EMBL/GenBank/DDBJ databases">
        <title>Single cell metagenomics reveals metabolic interactions within the superorganism composed of flagellate Streblomastix strix and complex community of Bacteroidetes bacteria on its surface.</title>
        <authorList>
            <person name="Treitli S.C."/>
            <person name="Kolisko M."/>
            <person name="Husnik F."/>
            <person name="Keeling P."/>
            <person name="Hampl V."/>
        </authorList>
    </citation>
    <scope>NUCLEOTIDE SEQUENCE [LARGE SCALE GENOMIC DNA]</scope>
    <source>
        <strain evidence="4">ST1C</strain>
    </source>
</reference>
<comment type="caution">
    <text evidence="4">The sequence shown here is derived from an EMBL/GenBank/DDBJ whole genome shotgun (WGS) entry which is preliminary data.</text>
</comment>
<evidence type="ECO:0000256" key="1">
    <source>
        <dbReference type="SAM" id="Coils"/>
    </source>
</evidence>
<feature type="compositionally biased region" description="Polar residues" evidence="2">
    <location>
        <begin position="1276"/>
        <end position="1302"/>
    </location>
</feature>
<protein>
    <submittedName>
        <fullName evidence="4">Uncharacterized protein</fullName>
    </submittedName>
</protein>
<keyword evidence="3" id="KW-0472">Membrane</keyword>
<feature type="non-terminal residue" evidence="4">
    <location>
        <position position="1"/>
    </location>
</feature>
<dbReference type="Proteomes" id="UP000324800">
    <property type="component" value="Unassembled WGS sequence"/>
</dbReference>
<gene>
    <name evidence="4" type="ORF">EZS28_017931</name>
</gene>
<keyword evidence="1" id="KW-0175">Coiled coil</keyword>
<dbReference type="EMBL" id="SNRW01004757">
    <property type="protein sequence ID" value="KAA6386542.1"/>
    <property type="molecule type" value="Genomic_DNA"/>
</dbReference>
<organism evidence="4 5">
    <name type="scientific">Streblomastix strix</name>
    <dbReference type="NCBI Taxonomy" id="222440"/>
    <lineage>
        <taxon>Eukaryota</taxon>
        <taxon>Metamonada</taxon>
        <taxon>Preaxostyla</taxon>
        <taxon>Oxymonadida</taxon>
        <taxon>Streblomastigidae</taxon>
        <taxon>Streblomastix</taxon>
    </lineage>
</organism>
<feature type="compositionally biased region" description="Low complexity" evidence="2">
    <location>
        <begin position="1242"/>
        <end position="1251"/>
    </location>
</feature>
<feature type="coiled-coil region" evidence="1">
    <location>
        <begin position="843"/>
        <end position="904"/>
    </location>
</feature>
<evidence type="ECO:0000313" key="5">
    <source>
        <dbReference type="Proteomes" id="UP000324800"/>
    </source>
</evidence>
<proteinExistence type="predicted"/>
<feature type="compositionally biased region" description="Polar residues" evidence="2">
    <location>
        <begin position="1252"/>
        <end position="1265"/>
    </location>
</feature>
<feature type="transmembrane region" description="Helical" evidence="3">
    <location>
        <begin position="824"/>
        <end position="846"/>
    </location>
</feature>
<evidence type="ECO:0000256" key="2">
    <source>
        <dbReference type="SAM" id="MobiDB-lite"/>
    </source>
</evidence>
<accession>A0A5J4VVI7</accession>
<evidence type="ECO:0000256" key="3">
    <source>
        <dbReference type="SAM" id="Phobius"/>
    </source>
</evidence>
<name>A0A5J4VVI7_9EUKA</name>
<feature type="region of interest" description="Disordered" evidence="2">
    <location>
        <begin position="1240"/>
        <end position="1302"/>
    </location>
</feature>
<evidence type="ECO:0000313" key="4">
    <source>
        <dbReference type="EMBL" id="KAA6386542.1"/>
    </source>
</evidence>
<keyword evidence="3" id="KW-0812">Transmembrane</keyword>
<keyword evidence="3" id="KW-1133">Transmembrane helix</keyword>